<evidence type="ECO:0000313" key="3">
    <source>
        <dbReference type="EMBL" id="QNA46344.1"/>
    </source>
</evidence>
<gene>
    <name evidence="3" type="ORF">H4075_09285</name>
</gene>
<evidence type="ECO:0000259" key="2">
    <source>
        <dbReference type="Pfam" id="PF18962"/>
    </source>
</evidence>
<dbReference type="NCBIfam" id="TIGR04183">
    <property type="entry name" value="Por_Secre_tail"/>
    <property type="match status" value="1"/>
</dbReference>
<dbReference type="Pfam" id="PF18962">
    <property type="entry name" value="Por_Secre_tail"/>
    <property type="match status" value="1"/>
</dbReference>
<dbReference type="EMBL" id="CP060007">
    <property type="protein sequence ID" value="QNA46344.1"/>
    <property type="molecule type" value="Genomic_DNA"/>
</dbReference>
<dbReference type="Gene3D" id="2.60.40.10">
    <property type="entry name" value="Immunoglobulins"/>
    <property type="match status" value="1"/>
</dbReference>
<protein>
    <submittedName>
        <fullName evidence="3">T9SS type A sorting domain-containing protein</fullName>
    </submittedName>
</protein>
<dbReference type="InterPro" id="IPR026444">
    <property type="entry name" value="Secre_tail"/>
</dbReference>
<organism evidence="3 4">
    <name type="scientific">Lacibacter sediminis</name>
    <dbReference type="NCBI Taxonomy" id="2760713"/>
    <lineage>
        <taxon>Bacteria</taxon>
        <taxon>Pseudomonadati</taxon>
        <taxon>Bacteroidota</taxon>
        <taxon>Chitinophagia</taxon>
        <taxon>Chitinophagales</taxon>
        <taxon>Chitinophagaceae</taxon>
        <taxon>Lacibacter</taxon>
    </lineage>
</organism>
<dbReference type="RefSeq" id="WP_182806168.1">
    <property type="nucleotide sequence ID" value="NZ_CP060007.1"/>
</dbReference>
<proteinExistence type="predicted"/>
<dbReference type="InterPro" id="IPR013783">
    <property type="entry name" value="Ig-like_fold"/>
</dbReference>
<evidence type="ECO:0000256" key="1">
    <source>
        <dbReference type="SAM" id="SignalP"/>
    </source>
</evidence>
<keyword evidence="4" id="KW-1185">Reference proteome</keyword>
<feature type="chain" id="PRO_5028918790" evidence="1">
    <location>
        <begin position="19"/>
        <end position="645"/>
    </location>
</feature>
<keyword evidence="1" id="KW-0732">Signal</keyword>
<dbReference type="Proteomes" id="UP000515344">
    <property type="component" value="Chromosome"/>
</dbReference>
<name>A0A7G5XLJ1_9BACT</name>
<feature type="domain" description="Secretion system C-terminal sorting" evidence="2">
    <location>
        <begin position="566"/>
        <end position="643"/>
    </location>
</feature>
<sequence>MKKHALHIILLFPLFLSAQITSPMIRANFGVDADLRANFFNLSILAGNDDWFHDGTAGAGIHVIDTTGAAGILSGYSTNPLTKPMSFARSMRYPVLSTISNRIYYDAAFVRDHRDNDSTAFIGGLKNGQSPQAWAGTTTPVLSKNDISEVFLHVRRDGTNPTDSLWFFGAVGILGTNGDRYFDFELYQTDIAYNKATGLFQNYGPDFGHTTWKFDGAGNITQLGDIIFTAEYGNAGLNFIEARIWTEKTSITTVSPGAFDWTGTFDGEAASSTHGYAGIVPNNGGTFYQGLQNTDSTWSGPFGNFTTASVLGSKYAPIQFMEFSVNLSKLGLDPMTFTSGSICNLAFGKVLVKSRSSTSFSSALKDFTSPFHFRSVADLETDVDFPRQCPTHTTSVITVANPLSTSTYYWSTSNGNIVGATTGTSITVSGPGTYIVTQELLSGCGENGRDSIVITSYDNCSVLYSSVKSLNVQLQNTLPLLSWQLLNYDQVATVTVERRTERSGFYSIVTMKDNGTADYRYTDKNAQQDDLYFYRLKITDKDGRTYYSEVVTIKTGNTNALHVKVNPNPVSGSDMNLYVTLPNNELATIQLIHTSGKIVDRQQQRLAKGTSHIKLNRKMAWQPGLYILRITAGTEIIQQKIIIAE</sequence>
<reference evidence="4" key="1">
    <citation type="submission" date="2020-08" db="EMBL/GenBank/DDBJ databases">
        <title>Lacibacter sp. S13-6-6 genome sequencing.</title>
        <authorList>
            <person name="Jin L."/>
        </authorList>
    </citation>
    <scope>NUCLEOTIDE SEQUENCE [LARGE SCALE GENOMIC DNA]</scope>
    <source>
        <strain evidence="4">S13-6-6</strain>
    </source>
</reference>
<accession>A0A7G5XLJ1</accession>
<dbReference type="KEGG" id="lacs:H4075_09285"/>
<dbReference type="AlphaFoldDB" id="A0A7G5XLJ1"/>
<feature type="signal peptide" evidence="1">
    <location>
        <begin position="1"/>
        <end position="18"/>
    </location>
</feature>
<evidence type="ECO:0000313" key="4">
    <source>
        <dbReference type="Proteomes" id="UP000515344"/>
    </source>
</evidence>